<evidence type="ECO:0000313" key="1">
    <source>
        <dbReference type="EMBL" id="SHF56287.1"/>
    </source>
</evidence>
<name>A0A1M5CNU3_9FIRM</name>
<accession>A0A1M5CNU3</accession>
<sequence length="43" mass="5221">MLPYLVTWLEGEEVFWRFADEEELARILESEKHFIITRLELPA</sequence>
<reference evidence="2" key="1">
    <citation type="submission" date="2016-11" db="EMBL/GenBank/DDBJ databases">
        <authorList>
            <person name="Varghese N."/>
            <person name="Submissions S."/>
        </authorList>
    </citation>
    <scope>NUCLEOTIDE SEQUENCE [LARGE SCALE GENOMIC DNA]</scope>
    <source>
        <strain evidence="2">DSM 11792</strain>
    </source>
</reference>
<proteinExistence type="predicted"/>
<gene>
    <name evidence="1" type="ORF">SAMN02745218_02591</name>
</gene>
<dbReference type="AlphaFoldDB" id="A0A1M5CNU3"/>
<keyword evidence="2" id="KW-1185">Reference proteome</keyword>
<evidence type="ECO:0000313" key="2">
    <source>
        <dbReference type="Proteomes" id="UP000184196"/>
    </source>
</evidence>
<protein>
    <submittedName>
        <fullName evidence="1">Uncharacterized protein</fullName>
    </submittedName>
</protein>
<dbReference type="RefSeq" id="WP_278247947.1">
    <property type="nucleotide sequence ID" value="NZ_FQUW01000039.1"/>
</dbReference>
<dbReference type="Proteomes" id="UP000184196">
    <property type="component" value="Unassembled WGS sequence"/>
</dbReference>
<organism evidence="1 2">
    <name type="scientific">Desulfofundulus australicus DSM 11792</name>
    <dbReference type="NCBI Taxonomy" id="1121425"/>
    <lineage>
        <taxon>Bacteria</taxon>
        <taxon>Bacillati</taxon>
        <taxon>Bacillota</taxon>
        <taxon>Clostridia</taxon>
        <taxon>Eubacteriales</taxon>
        <taxon>Peptococcaceae</taxon>
        <taxon>Desulfofundulus</taxon>
    </lineage>
</organism>
<dbReference type="EMBL" id="FQUW01000039">
    <property type="protein sequence ID" value="SHF56287.1"/>
    <property type="molecule type" value="Genomic_DNA"/>
</dbReference>